<dbReference type="PANTHER" id="PTHR45887">
    <property type="entry name" value="TRANSLATION INITIATION FACTOR EIF-2B SUBUNIT EPSILON"/>
    <property type="match status" value="1"/>
</dbReference>
<dbReference type="InterPro" id="IPR044123">
    <property type="entry name" value="W2_eIF2B_epsilon"/>
</dbReference>
<dbReference type="WBParaSite" id="ACRNAN_scaffold12151.g25486.t1">
    <property type="protein sequence ID" value="ACRNAN_scaffold12151.g25486.t1"/>
    <property type="gene ID" value="ACRNAN_scaffold12151.g25486"/>
</dbReference>
<dbReference type="GO" id="GO:0005085">
    <property type="term" value="F:guanyl-nucleotide exchange factor activity"/>
    <property type="evidence" value="ECO:0007669"/>
    <property type="project" value="InterPro"/>
</dbReference>
<keyword evidence="2" id="KW-1185">Reference proteome</keyword>
<reference evidence="3" key="1">
    <citation type="submission" date="2022-11" db="UniProtKB">
        <authorList>
            <consortium name="WormBaseParasite"/>
        </authorList>
    </citation>
    <scope>IDENTIFICATION</scope>
</reference>
<dbReference type="Pfam" id="PF02020">
    <property type="entry name" value="W2"/>
    <property type="match status" value="1"/>
</dbReference>
<dbReference type="Gene3D" id="1.25.40.180">
    <property type="match status" value="1"/>
</dbReference>
<dbReference type="InterPro" id="IPR051956">
    <property type="entry name" value="eIF2B_epsilon"/>
</dbReference>
<dbReference type="CDD" id="cd11558">
    <property type="entry name" value="W2_eIF2B_epsilon"/>
    <property type="match status" value="1"/>
</dbReference>
<accession>A0A914CLL1</accession>
<dbReference type="GO" id="GO:0031369">
    <property type="term" value="F:translation initiation factor binding"/>
    <property type="evidence" value="ECO:0007669"/>
    <property type="project" value="InterPro"/>
</dbReference>
<dbReference type="PROSITE" id="PS51363">
    <property type="entry name" value="W2"/>
    <property type="match status" value="1"/>
</dbReference>
<evidence type="ECO:0000313" key="3">
    <source>
        <dbReference type="WBParaSite" id="ACRNAN_scaffold12151.g25486.t1"/>
    </source>
</evidence>
<dbReference type="AlphaFoldDB" id="A0A914CLL1"/>
<dbReference type="InterPro" id="IPR003307">
    <property type="entry name" value="W2_domain"/>
</dbReference>
<evidence type="ECO:0000259" key="1">
    <source>
        <dbReference type="PROSITE" id="PS51363"/>
    </source>
</evidence>
<dbReference type="SMART" id="SM00515">
    <property type="entry name" value="eIF5C"/>
    <property type="match status" value="1"/>
</dbReference>
<feature type="domain" description="W2" evidence="1">
    <location>
        <begin position="1"/>
        <end position="120"/>
    </location>
</feature>
<dbReference type="SUPFAM" id="SSF48371">
    <property type="entry name" value="ARM repeat"/>
    <property type="match status" value="1"/>
</dbReference>
<dbReference type="InterPro" id="IPR016024">
    <property type="entry name" value="ARM-type_fold"/>
</dbReference>
<organism evidence="2 3">
    <name type="scientific">Acrobeloides nanus</name>
    <dbReference type="NCBI Taxonomy" id="290746"/>
    <lineage>
        <taxon>Eukaryota</taxon>
        <taxon>Metazoa</taxon>
        <taxon>Ecdysozoa</taxon>
        <taxon>Nematoda</taxon>
        <taxon>Chromadorea</taxon>
        <taxon>Rhabditida</taxon>
        <taxon>Tylenchina</taxon>
        <taxon>Cephalobomorpha</taxon>
        <taxon>Cephaloboidea</taxon>
        <taxon>Cephalobidae</taxon>
        <taxon>Acrobeloides</taxon>
    </lineage>
</organism>
<sequence length="123" mass="14495">MENVAKIVFASFLALPLVEKGLSMFKKLFKEWALIWKNYYKPPQSQTQILHAIEERATKIPSFQKIVPNIIHFLFYDVDVLSEKLILDWYDNLPEDSPLKEPVRPVIEWLREASDDEDSDEEN</sequence>
<dbReference type="GO" id="GO:0005851">
    <property type="term" value="C:eukaryotic translation initiation factor 2B complex"/>
    <property type="evidence" value="ECO:0007669"/>
    <property type="project" value="TreeGrafter"/>
</dbReference>
<dbReference type="GO" id="GO:0003743">
    <property type="term" value="F:translation initiation factor activity"/>
    <property type="evidence" value="ECO:0007669"/>
    <property type="project" value="TreeGrafter"/>
</dbReference>
<protein>
    <submittedName>
        <fullName evidence="3">W2 domain-containing protein</fullName>
    </submittedName>
</protein>
<dbReference type="PANTHER" id="PTHR45887:SF1">
    <property type="entry name" value="TRANSLATION INITIATION FACTOR EIF-2B SUBUNIT EPSILON"/>
    <property type="match status" value="1"/>
</dbReference>
<dbReference type="Proteomes" id="UP000887540">
    <property type="component" value="Unplaced"/>
</dbReference>
<evidence type="ECO:0000313" key="2">
    <source>
        <dbReference type="Proteomes" id="UP000887540"/>
    </source>
</evidence>
<name>A0A914CLL1_9BILA</name>
<proteinExistence type="predicted"/>